<evidence type="ECO:0000313" key="3">
    <source>
        <dbReference type="Proteomes" id="UP000265325"/>
    </source>
</evidence>
<proteinExistence type="predicted"/>
<dbReference type="OrthoDB" id="9839830at2"/>
<protein>
    <submittedName>
        <fullName evidence="2">Uncharacterized protein</fullName>
    </submittedName>
</protein>
<feature type="region of interest" description="Disordered" evidence="1">
    <location>
        <begin position="62"/>
        <end position="138"/>
    </location>
</feature>
<accession>A0A2P2GED1</accession>
<dbReference type="RefSeq" id="WP_046911570.1">
    <property type="nucleotide sequence ID" value="NZ_BAAAXG010000027.1"/>
</dbReference>
<keyword evidence="3" id="KW-1185">Reference proteome</keyword>
<evidence type="ECO:0000313" key="2">
    <source>
        <dbReference type="EMBL" id="KKZ69877.1"/>
    </source>
</evidence>
<feature type="region of interest" description="Disordered" evidence="1">
    <location>
        <begin position="1"/>
        <end position="31"/>
    </location>
</feature>
<reference evidence="2 3" key="1">
    <citation type="submission" date="2015-05" db="EMBL/GenBank/DDBJ databases">
        <title>Draft Genome assembly of Streptomyces showdoensis.</title>
        <authorList>
            <person name="Thapa K.K."/>
            <person name="Metsa-Ketela M."/>
        </authorList>
    </citation>
    <scope>NUCLEOTIDE SEQUENCE [LARGE SCALE GENOMIC DNA]</scope>
    <source>
        <strain evidence="2 3">ATCC 15227</strain>
    </source>
</reference>
<dbReference type="EMBL" id="LAQS01000075">
    <property type="protein sequence ID" value="KKZ69877.1"/>
    <property type="molecule type" value="Genomic_DNA"/>
</dbReference>
<gene>
    <name evidence="2" type="ORF">VO63_31840</name>
</gene>
<organism evidence="2 3">
    <name type="scientific">Streptomyces showdoensis</name>
    <dbReference type="NCBI Taxonomy" id="68268"/>
    <lineage>
        <taxon>Bacteria</taxon>
        <taxon>Bacillati</taxon>
        <taxon>Actinomycetota</taxon>
        <taxon>Actinomycetes</taxon>
        <taxon>Kitasatosporales</taxon>
        <taxon>Streptomycetaceae</taxon>
        <taxon>Streptomyces</taxon>
    </lineage>
</organism>
<name>A0A2P2GED1_STREW</name>
<dbReference type="AlphaFoldDB" id="A0A2P2GED1"/>
<evidence type="ECO:0000256" key="1">
    <source>
        <dbReference type="SAM" id="MobiDB-lite"/>
    </source>
</evidence>
<dbReference type="Proteomes" id="UP000265325">
    <property type="component" value="Unassembled WGS sequence"/>
</dbReference>
<comment type="caution">
    <text evidence="2">The sequence shown here is derived from an EMBL/GenBank/DDBJ whole genome shotgun (WGS) entry which is preliminary data.</text>
</comment>
<sequence length="138" mass="14962">MDPAENSPLAPDPDLHETGGFDGPNPSGRLVNADQFGHGMRRVYSDSPAAPVGHARMRTMRHWSKTPDEPCRPDGGVVNDEDNGLVPGYRLGTDFQHAPAPEFPSDTWPARNVAPIPKHQGVDDGFEAEVRSSQGGRR</sequence>